<keyword evidence="3" id="KW-1185">Reference proteome</keyword>
<protein>
    <submittedName>
        <fullName evidence="2">Uncharacterized protein</fullName>
    </submittedName>
</protein>
<keyword evidence="1" id="KW-0732">Signal</keyword>
<accession>A0A9D4L074</accession>
<sequence>MAAMLVYLCVVFGLVSSTMSQRNILEVSCPMGCLQSVCFIGTGCTGSCQAGWCKFYGGRNVGMVCTPQCPRGQSCSSWGFCTKDRN</sequence>
<feature type="chain" id="PRO_5038735199" evidence="1">
    <location>
        <begin position="21"/>
        <end position="86"/>
    </location>
</feature>
<reference evidence="2" key="2">
    <citation type="submission" date="2020-11" db="EMBL/GenBank/DDBJ databases">
        <authorList>
            <person name="McCartney M.A."/>
            <person name="Auch B."/>
            <person name="Kono T."/>
            <person name="Mallez S."/>
            <person name="Becker A."/>
            <person name="Gohl D.M."/>
            <person name="Silverstein K.A.T."/>
            <person name="Koren S."/>
            <person name="Bechman K.B."/>
            <person name="Herman A."/>
            <person name="Abrahante J.E."/>
            <person name="Garbe J."/>
        </authorList>
    </citation>
    <scope>NUCLEOTIDE SEQUENCE</scope>
    <source>
        <strain evidence="2">Duluth1</strain>
        <tissue evidence="2">Whole animal</tissue>
    </source>
</reference>
<dbReference type="EMBL" id="JAIWYP010000003">
    <property type="protein sequence ID" value="KAH3849425.1"/>
    <property type="molecule type" value="Genomic_DNA"/>
</dbReference>
<reference evidence="2" key="1">
    <citation type="journal article" date="2019" name="bioRxiv">
        <title>The Genome of the Zebra Mussel, Dreissena polymorpha: A Resource for Invasive Species Research.</title>
        <authorList>
            <person name="McCartney M.A."/>
            <person name="Auch B."/>
            <person name="Kono T."/>
            <person name="Mallez S."/>
            <person name="Zhang Y."/>
            <person name="Obille A."/>
            <person name="Becker A."/>
            <person name="Abrahante J.E."/>
            <person name="Garbe J."/>
            <person name="Badalamenti J.P."/>
            <person name="Herman A."/>
            <person name="Mangelson H."/>
            <person name="Liachko I."/>
            <person name="Sullivan S."/>
            <person name="Sone E.D."/>
            <person name="Koren S."/>
            <person name="Silverstein K.A.T."/>
            <person name="Beckman K.B."/>
            <person name="Gohl D.M."/>
        </authorList>
    </citation>
    <scope>NUCLEOTIDE SEQUENCE</scope>
    <source>
        <strain evidence="2">Duluth1</strain>
        <tissue evidence="2">Whole animal</tissue>
    </source>
</reference>
<feature type="signal peptide" evidence="1">
    <location>
        <begin position="1"/>
        <end position="20"/>
    </location>
</feature>
<evidence type="ECO:0000313" key="3">
    <source>
        <dbReference type="Proteomes" id="UP000828390"/>
    </source>
</evidence>
<dbReference type="Proteomes" id="UP000828390">
    <property type="component" value="Unassembled WGS sequence"/>
</dbReference>
<name>A0A9D4L074_DREPO</name>
<proteinExistence type="predicted"/>
<evidence type="ECO:0000313" key="2">
    <source>
        <dbReference type="EMBL" id="KAH3849425.1"/>
    </source>
</evidence>
<gene>
    <name evidence="2" type="ORF">DPMN_091825</name>
</gene>
<comment type="caution">
    <text evidence="2">The sequence shown here is derived from an EMBL/GenBank/DDBJ whole genome shotgun (WGS) entry which is preliminary data.</text>
</comment>
<dbReference type="AlphaFoldDB" id="A0A9D4L074"/>
<evidence type="ECO:0000256" key="1">
    <source>
        <dbReference type="SAM" id="SignalP"/>
    </source>
</evidence>
<organism evidence="2 3">
    <name type="scientific">Dreissena polymorpha</name>
    <name type="common">Zebra mussel</name>
    <name type="synonym">Mytilus polymorpha</name>
    <dbReference type="NCBI Taxonomy" id="45954"/>
    <lineage>
        <taxon>Eukaryota</taxon>
        <taxon>Metazoa</taxon>
        <taxon>Spiralia</taxon>
        <taxon>Lophotrochozoa</taxon>
        <taxon>Mollusca</taxon>
        <taxon>Bivalvia</taxon>
        <taxon>Autobranchia</taxon>
        <taxon>Heteroconchia</taxon>
        <taxon>Euheterodonta</taxon>
        <taxon>Imparidentia</taxon>
        <taxon>Neoheterodontei</taxon>
        <taxon>Myida</taxon>
        <taxon>Dreissenoidea</taxon>
        <taxon>Dreissenidae</taxon>
        <taxon>Dreissena</taxon>
    </lineage>
</organism>